<dbReference type="Pfam" id="PF03372">
    <property type="entry name" value="Exo_endo_phos"/>
    <property type="match status" value="1"/>
</dbReference>
<dbReference type="SUPFAM" id="SSF56672">
    <property type="entry name" value="DNA/RNA polymerases"/>
    <property type="match status" value="1"/>
</dbReference>
<accession>A0A803U091</accession>
<dbReference type="GO" id="GO:0003824">
    <property type="term" value="F:catalytic activity"/>
    <property type="evidence" value="ECO:0007669"/>
    <property type="project" value="InterPro"/>
</dbReference>
<dbReference type="PROSITE" id="PS50878">
    <property type="entry name" value="RT_POL"/>
    <property type="match status" value="1"/>
</dbReference>
<reference evidence="2" key="3">
    <citation type="submission" date="2025-09" db="UniProtKB">
        <authorList>
            <consortium name="Ensembl"/>
        </authorList>
    </citation>
    <scope>IDENTIFICATION</scope>
</reference>
<dbReference type="PANTHER" id="PTHR31635:SF196">
    <property type="entry name" value="REVERSE TRANSCRIPTASE DOMAIN-CONTAINING PROTEIN-RELATED"/>
    <property type="match status" value="1"/>
</dbReference>
<dbReference type="CDD" id="cd01650">
    <property type="entry name" value="RT_nLTR_like"/>
    <property type="match status" value="1"/>
</dbReference>
<dbReference type="GeneTree" id="ENSGT01150000286916"/>
<evidence type="ECO:0000313" key="2">
    <source>
        <dbReference type="Ensembl" id="ENSACAP00000040881.1"/>
    </source>
</evidence>
<dbReference type="Proteomes" id="UP000001646">
    <property type="component" value="Chromosome 3"/>
</dbReference>
<keyword evidence="3" id="KW-1185">Reference proteome</keyword>
<proteinExistence type="predicted"/>
<reference evidence="2 3" key="1">
    <citation type="submission" date="2009-12" db="EMBL/GenBank/DDBJ databases">
        <title>The Genome Sequence of Anolis carolinensis (Green Anole Lizard).</title>
        <authorList>
            <consortium name="The Genome Sequencing Platform"/>
            <person name="Di Palma F."/>
            <person name="Alfoldi J."/>
            <person name="Heiman D."/>
            <person name="Young S."/>
            <person name="Grabherr M."/>
            <person name="Johnson J."/>
            <person name="Lander E.S."/>
            <person name="Lindblad-Toh K."/>
        </authorList>
    </citation>
    <scope>NUCLEOTIDE SEQUENCE [LARGE SCALE GENOMIC DNA]</scope>
    <source>
        <strain evidence="2 3">JBL SC #1</strain>
    </source>
</reference>
<dbReference type="InterPro" id="IPR036691">
    <property type="entry name" value="Endo/exonu/phosph_ase_sf"/>
</dbReference>
<dbReference type="Gene3D" id="3.60.10.10">
    <property type="entry name" value="Endonuclease/exonuclease/phosphatase"/>
    <property type="match status" value="1"/>
</dbReference>
<sequence length="1289" mass="154635">MYEGSPQTYQREKRMRKNQQMRIFKMRSEITQQLKIYSNNVNGLNSPQKRKGIMTQIIKGKYDLVALQETHICQKHVAHLKNDKLGKEFFSADPAKKRGVVIYVKENIPAEMKFKDTEGRVIAVEITLNQEKILICNIYAPNGPKTKFVNNLREQISKTDVEHIIILGDFNGVIDQDLDKLKKKNRKTKEKMGQLPKNFLNFKKELDLQDVWRNKNTNKRDFTYYSNRHESWSRIDMIWTSNSLTSKVDKINILLRDKSDHCPLEMIINYKRNHWRWRLDDNLIKSEKAILENRKLTKEFFNINDKENVTKQTIWDSYKAVMRGYFIQQKARANKVRNYKIEQINNQIENKEKIFKQQPKNQKIKKEINDLKKEKHHLDLEKIAKTLKYVKQDNFGNANKPGPWLARKIRKKKQQQQIIKIKDKNKEYTTDEEIREEFRNYYSQLYKQKDEDLEEITKYLGEQKLDKITETQREHLNKEITEEEIKKAIKNLKPNKAPGPDGFTASFYKVMKEELTPFLKILMNQVLEKNTIPESWKEGDIITIHKEDTDKSEVKNYRPITLLNLDYKIFTNILANRFKNFLTTWIGPEQKGFLPGRHMKENVRTIVDIIEFYETNHQKELALLSIDAEKAFDNLNWRFIKLLFKEIDIGYQFYNAIDTIYTEQRAKILINGQYTKEILINKGTRQGCPLSPLIFIFAIEILIRNIRRDEQLKGTKIANYEFKIRAFADDLICIIENPKHQIQKWLDCIEEYGSVAGFYLNKKKTKIMTKNIPKKSQEEIEKVANIQIVPKLKYLGIWLTAKNAHLLKNNYQMKWNEIKKDLQNWKNLKISILGRISIIKMNVLPKLLYLFQNLPVIRNNKLFMEWQREITKFIWKGKKARINYTIMTDDKRRGGFGLPNLKLYYESCVLVWVKDWATLEKNSMLALEGFDLRRGWHSYLWYGKRSVEKNFGNHFIRSSLIKIWEKYKGRLYTKTPLWISPLEANQKKLLDWTKWPKYKEILRKKDGQFQLKQQEIKQKYNKISWFQYAQLKEQFGKDKKLGFNETENFWDILMQSSKKEIARIYNKLLEWSTEIEYVKICATKWAKNIGRSIMMSEWEAIWNIKQKYTYASDLQENWLKMFHRWHITPKKIAIMYKNTDNKCWKCKKQEGSYFHIWWSCPETKSYWKSVHEETQKILQKSFSMKPEFYLLGLTESIMKLNSNEDKLFTYVATAARITFAKYWKQRELPTIQQWLEKLNEIYDMDKLTYLMKINRGNIIKSTNWEKYEEYKEKAKKKQAKEESEDIYND</sequence>
<dbReference type="Pfam" id="PF00078">
    <property type="entry name" value="RVT_1"/>
    <property type="match status" value="1"/>
</dbReference>
<organism evidence="2 3">
    <name type="scientific">Anolis carolinensis</name>
    <name type="common">Green anole</name>
    <name type="synonym">American chameleon</name>
    <dbReference type="NCBI Taxonomy" id="28377"/>
    <lineage>
        <taxon>Eukaryota</taxon>
        <taxon>Metazoa</taxon>
        <taxon>Chordata</taxon>
        <taxon>Craniata</taxon>
        <taxon>Vertebrata</taxon>
        <taxon>Euteleostomi</taxon>
        <taxon>Lepidosauria</taxon>
        <taxon>Squamata</taxon>
        <taxon>Bifurcata</taxon>
        <taxon>Unidentata</taxon>
        <taxon>Episquamata</taxon>
        <taxon>Toxicofera</taxon>
        <taxon>Iguania</taxon>
        <taxon>Dactyloidae</taxon>
        <taxon>Anolis</taxon>
    </lineage>
</organism>
<dbReference type="InterPro" id="IPR043502">
    <property type="entry name" value="DNA/RNA_pol_sf"/>
</dbReference>
<evidence type="ECO:0000313" key="3">
    <source>
        <dbReference type="Proteomes" id="UP000001646"/>
    </source>
</evidence>
<reference evidence="2" key="2">
    <citation type="submission" date="2025-08" db="UniProtKB">
        <authorList>
            <consortium name="Ensembl"/>
        </authorList>
    </citation>
    <scope>IDENTIFICATION</scope>
</reference>
<dbReference type="InterPro" id="IPR005135">
    <property type="entry name" value="Endo/exonuclease/phosphatase"/>
</dbReference>
<dbReference type="Ensembl" id="ENSACAT00000057161.1">
    <property type="protein sequence ID" value="ENSACAP00000040881.1"/>
    <property type="gene ID" value="ENSACAG00000039967.1"/>
</dbReference>
<name>A0A803U091_ANOCA</name>
<protein>
    <recommendedName>
        <fullName evidence="1">Reverse transcriptase domain-containing protein</fullName>
    </recommendedName>
</protein>
<dbReference type="InterPro" id="IPR000477">
    <property type="entry name" value="RT_dom"/>
</dbReference>
<dbReference type="PANTHER" id="PTHR31635">
    <property type="entry name" value="REVERSE TRANSCRIPTASE DOMAIN-CONTAINING PROTEIN-RELATED"/>
    <property type="match status" value="1"/>
</dbReference>
<evidence type="ECO:0000259" key="1">
    <source>
        <dbReference type="PROSITE" id="PS50878"/>
    </source>
</evidence>
<dbReference type="InParanoid" id="A0A803U091"/>
<dbReference type="SUPFAM" id="SSF56219">
    <property type="entry name" value="DNase I-like"/>
    <property type="match status" value="1"/>
</dbReference>
<dbReference type="CDD" id="cd09076">
    <property type="entry name" value="L1-EN"/>
    <property type="match status" value="1"/>
</dbReference>
<feature type="domain" description="Reverse transcriptase" evidence="1">
    <location>
        <begin position="525"/>
        <end position="799"/>
    </location>
</feature>